<feature type="domain" description="Flavodoxin-like" evidence="2">
    <location>
        <begin position="42"/>
        <end position="168"/>
    </location>
</feature>
<evidence type="ECO:0000313" key="3">
    <source>
        <dbReference type="EMBL" id="PWL04128.1"/>
    </source>
</evidence>
<feature type="chain" id="PRO_5045540445" evidence="1">
    <location>
        <begin position="23"/>
        <end position="290"/>
    </location>
</feature>
<feature type="signal peptide" evidence="1">
    <location>
        <begin position="1"/>
        <end position="22"/>
    </location>
</feature>
<dbReference type="InterPro" id="IPR008254">
    <property type="entry name" value="Flavodoxin/NO_synth"/>
</dbReference>
<keyword evidence="1" id="KW-0732">Signal</keyword>
<dbReference type="PANTHER" id="PTHR39201">
    <property type="entry name" value="EXPORTED PROTEIN-RELATED"/>
    <property type="match status" value="1"/>
</dbReference>
<evidence type="ECO:0000313" key="4">
    <source>
        <dbReference type="Proteomes" id="UP000245523"/>
    </source>
</evidence>
<dbReference type="Proteomes" id="UP000245523">
    <property type="component" value="Unassembled WGS sequence"/>
</dbReference>
<evidence type="ECO:0000256" key="1">
    <source>
        <dbReference type="SAM" id="SignalP"/>
    </source>
</evidence>
<dbReference type="SUPFAM" id="SSF54403">
    <property type="entry name" value="Cystatin/monellin"/>
    <property type="match status" value="1"/>
</dbReference>
<accession>A0ABX5LS59</accession>
<proteinExistence type="predicted"/>
<dbReference type="InterPro" id="IPR029039">
    <property type="entry name" value="Flavoprotein-like_sf"/>
</dbReference>
<dbReference type="RefSeq" id="WP_109587078.1">
    <property type="nucleotide sequence ID" value="NZ_QGHD01000001.1"/>
</dbReference>
<name>A0ABX5LS59_9BACT</name>
<dbReference type="PROSITE" id="PS51257">
    <property type="entry name" value="PROKAR_LIPOPROTEIN"/>
    <property type="match status" value="1"/>
</dbReference>
<dbReference type="SUPFAM" id="SSF52218">
    <property type="entry name" value="Flavoproteins"/>
    <property type="match status" value="1"/>
</dbReference>
<dbReference type="Pfam" id="PF12682">
    <property type="entry name" value="Flavodoxin_4"/>
    <property type="match status" value="1"/>
</dbReference>
<evidence type="ECO:0000259" key="2">
    <source>
        <dbReference type="Pfam" id="PF12682"/>
    </source>
</evidence>
<protein>
    <submittedName>
        <fullName evidence="3">Flavodoxin-like protein</fullName>
    </submittedName>
</protein>
<dbReference type="EMBL" id="QGHD01000001">
    <property type="protein sequence ID" value="PWL04128.1"/>
    <property type="molecule type" value="Genomic_DNA"/>
</dbReference>
<keyword evidence="4" id="KW-1185">Reference proteome</keyword>
<dbReference type="InterPro" id="IPR046350">
    <property type="entry name" value="Cystatin_sf"/>
</dbReference>
<dbReference type="PANTHER" id="PTHR39201:SF1">
    <property type="entry name" value="FLAVODOXIN-LIKE DOMAIN-CONTAINING PROTEIN"/>
    <property type="match status" value="1"/>
</dbReference>
<organism evidence="3 4">
    <name type="scientific">Hallerella porci</name>
    <dbReference type="NCBI Taxonomy" id="1945871"/>
    <lineage>
        <taxon>Bacteria</taxon>
        <taxon>Pseudomonadati</taxon>
        <taxon>Fibrobacterota</taxon>
        <taxon>Fibrobacteria</taxon>
        <taxon>Fibrobacterales</taxon>
        <taxon>Fibrobacteraceae</taxon>
        <taxon>Hallerella</taxon>
    </lineage>
</organism>
<comment type="caution">
    <text evidence="3">The sequence shown here is derived from an EMBL/GenBank/DDBJ whole genome shotgun (WGS) entry which is preliminary data.</text>
</comment>
<reference evidence="3 4" key="1">
    <citation type="submission" date="2018-05" db="EMBL/GenBank/DDBJ databases">
        <title>Animal gut microbial communities from fecal samples from Wisconsin, USA.</title>
        <authorList>
            <person name="Neumann A."/>
        </authorList>
    </citation>
    <scope>NUCLEOTIDE SEQUENCE [LARGE SCALE GENOMIC DNA]</scope>
    <source>
        <strain evidence="3 4">UWS4</strain>
    </source>
</reference>
<dbReference type="Gene3D" id="3.40.50.360">
    <property type="match status" value="1"/>
</dbReference>
<gene>
    <name evidence="3" type="ORF">B0H50_101140</name>
</gene>
<sequence length="290" mass="31734">MKRFLGFALSAILLCACNEQNAKENAAKNSPAEISQNETSKNAVIYYSQTGTTKKVAEEFSKQLSAKIFELKMVTPYPSTYDSTIAAVKRERESKTHPTLQNAKLNLTSFDTLYIGYPIMFGTFAPPIYTFLDSNNLSGKAIVPFCTYGSGGRLASAHEIQEIETNANVLIAFGISHKRANNSAVNVADEIKNFIDKVRAGAKEEILVGAYSEERALTQDDSAAFIAATKDYAYLNLKPLAVSSQVVAGTNYLFKCTMQAFGAPETLVSVKIFAPLPNQGEPQFIEMMKN</sequence>